<evidence type="ECO:0000313" key="2">
    <source>
        <dbReference type="EMBL" id="OJA03679.1"/>
    </source>
</evidence>
<accession>A0A1J8P4P3</accession>
<dbReference type="AlphaFoldDB" id="A0A1J8P4P3"/>
<name>A0A1J8P4P3_9GAMM</name>
<evidence type="ECO:0000313" key="3">
    <source>
        <dbReference type="Proteomes" id="UP000182798"/>
    </source>
</evidence>
<reference evidence="3" key="1">
    <citation type="submission" date="2016-09" db="EMBL/GenBank/DDBJ databases">
        <title>Genome Sequence of Bathymodiolus thermophilus sulfur-oxidizing gill endosymbiont.</title>
        <authorList>
            <person name="Ponnudurai R."/>
            <person name="Kleiner M."/>
            <person name="Sayavedra L."/>
            <person name="Thuermer A."/>
            <person name="Felbeck H."/>
            <person name="Schlueter R."/>
            <person name="Schweder T."/>
            <person name="Markert S."/>
        </authorList>
    </citation>
    <scope>NUCLEOTIDE SEQUENCE [LARGE SCALE GENOMIC DNA]</scope>
    <source>
        <strain evidence="3">BAT/CrabSpa'14</strain>
    </source>
</reference>
<organism evidence="2 3">
    <name type="scientific">Bathymodiolus thermophilus thioautotrophic gill symbiont</name>
    <dbReference type="NCBI Taxonomy" id="2360"/>
    <lineage>
        <taxon>Bacteria</taxon>
        <taxon>Pseudomonadati</taxon>
        <taxon>Pseudomonadota</taxon>
        <taxon>Gammaproteobacteria</taxon>
        <taxon>sulfur-oxidizing symbionts</taxon>
    </lineage>
</organism>
<evidence type="ECO:0000256" key="1">
    <source>
        <dbReference type="SAM" id="MobiDB-lite"/>
    </source>
</evidence>
<dbReference type="Proteomes" id="UP000182798">
    <property type="component" value="Unassembled WGS sequence"/>
</dbReference>
<protein>
    <submittedName>
        <fullName evidence="2">Uncharacterized protein</fullName>
    </submittedName>
</protein>
<gene>
    <name evidence="2" type="ORF">BGC33_00015</name>
</gene>
<comment type="caution">
    <text evidence="2">The sequence shown here is derived from an EMBL/GenBank/DDBJ whole genome shotgun (WGS) entry which is preliminary data.</text>
</comment>
<sequence>KVALCNHDICTVSNEKTVTFLAQNSTPPTTPTNPTNPTNPTIPTIPTEPPPAHFSSDHFAVGYLPSW</sequence>
<feature type="compositionally biased region" description="Low complexity" evidence="1">
    <location>
        <begin position="32"/>
        <end position="45"/>
    </location>
</feature>
<feature type="region of interest" description="Disordered" evidence="1">
    <location>
        <begin position="23"/>
        <end position="54"/>
    </location>
</feature>
<dbReference type="EMBL" id="MIQH01000315">
    <property type="protein sequence ID" value="OJA03679.1"/>
    <property type="molecule type" value="Genomic_DNA"/>
</dbReference>
<feature type="non-terminal residue" evidence="2">
    <location>
        <position position="67"/>
    </location>
</feature>
<feature type="non-terminal residue" evidence="2">
    <location>
        <position position="1"/>
    </location>
</feature>
<proteinExistence type="predicted"/>